<keyword evidence="5" id="KW-0808">Transferase</keyword>
<dbReference type="PANTHER" id="PTHR44835">
    <property type="entry name" value="UDP-N-ACETYLGLUCOSAMINE--PEPTIDE N-ACETYLGLUCOSAMINYLTRANSFERASE SPINDLY-RELATED"/>
    <property type="match status" value="1"/>
</dbReference>
<feature type="domain" description="O-GlcNAc transferase C-terminal" evidence="9">
    <location>
        <begin position="461"/>
        <end position="603"/>
    </location>
</feature>
<dbReference type="Gene3D" id="1.25.40.10">
    <property type="entry name" value="Tetratricopeptide repeat domain"/>
    <property type="match status" value="5"/>
</dbReference>
<proteinExistence type="inferred from homology"/>
<feature type="repeat" description="TPR" evidence="8">
    <location>
        <begin position="344"/>
        <end position="377"/>
    </location>
</feature>
<dbReference type="Pfam" id="PF13181">
    <property type="entry name" value="TPR_8"/>
    <property type="match status" value="1"/>
</dbReference>
<feature type="repeat" description="TPR" evidence="8">
    <location>
        <begin position="378"/>
        <end position="411"/>
    </location>
</feature>
<feature type="repeat" description="TPR" evidence="8">
    <location>
        <begin position="276"/>
        <end position="309"/>
    </location>
</feature>
<keyword evidence="7 8" id="KW-0802">TPR repeat</keyword>
<name>A0ABX2T5J5_9PROT</name>
<reference evidence="10 11" key="1">
    <citation type="submission" date="2020-05" db="EMBL/GenBank/DDBJ databases">
        <title>Azospirillum oleiclasticum sp. nov, a nitrogen-fixing and heavy crude oil-emulsifying bacterium isolated from the crude oil of Yumen Oilfield.</title>
        <authorList>
            <person name="Wu D."/>
            <person name="Cai M."/>
            <person name="Zhang X."/>
        </authorList>
    </citation>
    <scope>NUCLEOTIDE SEQUENCE [LARGE SCALE GENOMIC DNA]</scope>
    <source>
        <strain evidence="10 11">ROY-1-1-2</strain>
    </source>
</reference>
<evidence type="ECO:0000256" key="3">
    <source>
        <dbReference type="ARBA" id="ARBA00011970"/>
    </source>
</evidence>
<comment type="caution">
    <text evidence="10">The sequence shown here is derived from an EMBL/GenBank/DDBJ whole genome shotgun (WGS) entry which is preliminary data.</text>
</comment>
<evidence type="ECO:0000313" key="11">
    <source>
        <dbReference type="Proteomes" id="UP000584642"/>
    </source>
</evidence>
<evidence type="ECO:0000256" key="7">
    <source>
        <dbReference type="ARBA" id="ARBA00022803"/>
    </source>
</evidence>
<dbReference type="SUPFAM" id="SSF48452">
    <property type="entry name" value="TPR-like"/>
    <property type="match status" value="2"/>
</dbReference>
<dbReference type="InterPro" id="IPR029489">
    <property type="entry name" value="OGT/SEC/SPY_C"/>
</dbReference>
<gene>
    <name evidence="10" type="ORF">HND93_07135</name>
</gene>
<evidence type="ECO:0000256" key="1">
    <source>
        <dbReference type="ARBA" id="ARBA00004922"/>
    </source>
</evidence>
<accession>A0ABX2T5J5</accession>
<keyword evidence="6" id="KW-0677">Repeat</keyword>
<dbReference type="InterPro" id="IPR019734">
    <property type="entry name" value="TPR_rpt"/>
</dbReference>
<protein>
    <recommendedName>
        <fullName evidence="3">protein O-GlcNAc transferase</fullName>
        <ecNumber evidence="3">2.4.1.255</ecNumber>
    </recommendedName>
</protein>
<comment type="similarity">
    <text evidence="2">Belongs to the glycosyltransferase 41 family. O-GlcNAc transferase subfamily.</text>
</comment>
<dbReference type="EC" id="2.4.1.255" evidence="3"/>
<evidence type="ECO:0000259" key="9">
    <source>
        <dbReference type="Pfam" id="PF13844"/>
    </source>
</evidence>
<dbReference type="Gene3D" id="3.40.50.2000">
    <property type="entry name" value="Glycogen Phosphorylase B"/>
    <property type="match status" value="1"/>
</dbReference>
<dbReference type="Pfam" id="PF13432">
    <property type="entry name" value="TPR_16"/>
    <property type="match status" value="2"/>
</dbReference>
<evidence type="ECO:0000256" key="6">
    <source>
        <dbReference type="ARBA" id="ARBA00022737"/>
    </source>
</evidence>
<dbReference type="SUPFAM" id="SSF53756">
    <property type="entry name" value="UDP-Glycosyltransferase/glycogen phosphorylase"/>
    <property type="match status" value="1"/>
</dbReference>
<evidence type="ECO:0000256" key="8">
    <source>
        <dbReference type="PROSITE-ProRule" id="PRU00339"/>
    </source>
</evidence>
<dbReference type="Gene3D" id="3.40.50.11380">
    <property type="match status" value="1"/>
</dbReference>
<keyword evidence="11" id="KW-1185">Reference proteome</keyword>
<evidence type="ECO:0000256" key="2">
    <source>
        <dbReference type="ARBA" id="ARBA00005386"/>
    </source>
</evidence>
<dbReference type="PANTHER" id="PTHR44835:SF1">
    <property type="entry name" value="PROTEIN O-GLCNAC TRANSFERASE"/>
    <property type="match status" value="1"/>
</dbReference>
<comment type="pathway">
    <text evidence="1">Protein modification; protein glycosylation.</text>
</comment>
<keyword evidence="4" id="KW-0328">Glycosyltransferase</keyword>
<dbReference type="InterPro" id="IPR011990">
    <property type="entry name" value="TPR-like_helical_dom_sf"/>
</dbReference>
<dbReference type="InterPro" id="IPR051939">
    <property type="entry name" value="Glycosyltr_41/O-GlcNAc_trsf"/>
</dbReference>
<dbReference type="PROSITE" id="PS50005">
    <property type="entry name" value="TPR"/>
    <property type="match status" value="3"/>
</dbReference>
<dbReference type="RefSeq" id="WP_180281219.1">
    <property type="nucleotide sequence ID" value="NZ_JABFDB010000002.1"/>
</dbReference>
<dbReference type="SMART" id="SM00028">
    <property type="entry name" value="TPR"/>
    <property type="match status" value="9"/>
</dbReference>
<sequence length="827" mass="88189">MASVAEALSIALDHHGAGRVVEAETLYRRILAAVPDEANARHLLGVLCGQTGRGGPALRLLREAVALAPAMADHHRNLAALLDATGCGADTLPALRAAHRLIPAHADTADRLARALVAAADRALDGGTPAVAARLYREALALRPESTELRFNLAVADRDSGHTADAAAGFADAARRQPELAAAHLEQGLALNRLGRPAEAARALRRALATVPGHADALYALGTVTTDAAPLRRAIAGTPDHAHAHAALALLHQRAGRTAEAAAGHRRALALAPALPEALVNLGTAFGELARLDASLQLAQRAVALDPANADHHLALGNALQARRLFGAAQAAYRAALARRPAFPEAYGNLGMAQLRAGRPTDALRSLAAAAVLRPDDRTQYANLGLTLKDIGRVSEALTAYRRALAVDPGWTETHSDLIFTMDFDSTATTADLQAERRRFNERHAVPLRAVRRPLRNDPDPERRLRVGHVSADFRVNSAAFAFGPVLRLLDRSRFEVVCYSGVTVEDAMTREFRMMATLWRDTAGLGDEALAERIRADGIDVLVDMSGHSSGNRLAVFARRPAPVQLSGWTHPHGIGLETMDAVFSDTVTIPAAERHLFMEQVWDLPCCIGFEAPSYAPPVVAPPSQASGRITFGCLNRLSKVTPPVIALWARLLRACPGTALLLKDKALGDPAERERLHSAFAAHGVDPERLRLLGGSAHADHLAAYGQVDIALDPFPLGGGITTMESLWMGVPVVTLLDRKPPGRVAGAIEASLGMGDWVATDEDAYIAIATAKAADPAALAPLRAGLRRHFAASPVGDFAQYTRAVEDAYRNLWRRWCRASTKL</sequence>
<organism evidence="10 11">
    <name type="scientific">Azospirillum oleiclasticum</name>
    <dbReference type="NCBI Taxonomy" id="2735135"/>
    <lineage>
        <taxon>Bacteria</taxon>
        <taxon>Pseudomonadati</taxon>
        <taxon>Pseudomonadota</taxon>
        <taxon>Alphaproteobacteria</taxon>
        <taxon>Rhodospirillales</taxon>
        <taxon>Azospirillaceae</taxon>
        <taxon>Azospirillum</taxon>
    </lineage>
</organism>
<evidence type="ECO:0000256" key="4">
    <source>
        <dbReference type="ARBA" id="ARBA00022676"/>
    </source>
</evidence>
<evidence type="ECO:0000256" key="5">
    <source>
        <dbReference type="ARBA" id="ARBA00022679"/>
    </source>
</evidence>
<dbReference type="Pfam" id="PF13844">
    <property type="entry name" value="Glyco_transf_41"/>
    <property type="match status" value="2"/>
</dbReference>
<dbReference type="Proteomes" id="UP000584642">
    <property type="component" value="Unassembled WGS sequence"/>
</dbReference>
<dbReference type="EMBL" id="JABFDB010000002">
    <property type="protein sequence ID" value="NYZ19479.1"/>
    <property type="molecule type" value="Genomic_DNA"/>
</dbReference>
<evidence type="ECO:0000313" key="10">
    <source>
        <dbReference type="EMBL" id="NYZ19479.1"/>
    </source>
</evidence>
<feature type="domain" description="O-GlcNAc transferase C-terminal" evidence="9">
    <location>
        <begin position="631"/>
        <end position="807"/>
    </location>
</feature>